<accession>A0A1G7APU4</accession>
<name>A0A1G7APU4_NIADE</name>
<evidence type="ECO:0000313" key="1">
    <source>
        <dbReference type="EMBL" id="SDE15916.1"/>
    </source>
</evidence>
<dbReference type="Proteomes" id="UP000198757">
    <property type="component" value="Unassembled WGS sequence"/>
</dbReference>
<keyword evidence="2" id="KW-1185">Reference proteome</keyword>
<sequence>MTGPPKISKRDKRSVVCYVRFRVRLTLYLPASPWLRAVYFIFH</sequence>
<gene>
    <name evidence="1" type="ORF">SAMN04487894_12421</name>
</gene>
<organism evidence="1 2">
    <name type="scientific">Niabella drilacis (strain DSM 25811 / CCM 8410 / CCUG 62505 / LMG 26954 / E90)</name>
    <dbReference type="NCBI Taxonomy" id="1285928"/>
    <lineage>
        <taxon>Bacteria</taxon>
        <taxon>Pseudomonadati</taxon>
        <taxon>Bacteroidota</taxon>
        <taxon>Chitinophagia</taxon>
        <taxon>Chitinophagales</taxon>
        <taxon>Chitinophagaceae</taxon>
        <taxon>Niabella</taxon>
    </lineage>
</organism>
<dbReference type="STRING" id="1285928.SAMN04487894_12421"/>
<dbReference type="AlphaFoldDB" id="A0A1G7APU4"/>
<protein>
    <submittedName>
        <fullName evidence="1">Uncharacterized protein</fullName>
    </submittedName>
</protein>
<reference evidence="2" key="1">
    <citation type="submission" date="2016-10" db="EMBL/GenBank/DDBJ databases">
        <authorList>
            <person name="Varghese N."/>
            <person name="Submissions S."/>
        </authorList>
    </citation>
    <scope>NUCLEOTIDE SEQUENCE [LARGE SCALE GENOMIC DNA]</scope>
    <source>
        <strain evidence="2">DSM 25811 / CCM 8410 / LMG 26954 / E90</strain>
    </source>
</reference>
<evidence type="ECO:0000313" key="2">
    <source>
        <dbReference type="Proteomes" id="UP000198757"/>
    </source>
</evidence>
<dbReference type="EMBL" id="FMZO01000024">
    <property type="protein sequence ID" value="SDE15916.1"/>
    <property type="molecule type" value="Genomic_DNA"/>
</dbReference>
<proteinExistence type="predicted"/>